<organism evidence="1 2">
    <name type="scientific">Roseateles toxinivorans</name>
    <dbReference type="NCBI Taxonomy" id="270368"/>
    <lineage>
        <taxon>Bacteria</taxon>
        <taxon>Pseudomonadati</taxon>
        <taxon>Pseudomonadota</taxon>
        <taxon>Betaproteobacteria</taxon>
        <taxon>Burkholderiales</taxon>
        <taxon>Sphaerotilaceae</taxon>
        <taxon>Roseateles</taxon>
    </lineage>
</organism>
<dbReference type="OrthoDB" id="9816040at2"/>
<dbReference type="InParanoid" id="A0A4R6QGE4"/>
<evidence type="ECO:0000313" key="2">
    <source>
        <dbReference type="Proteomes" id="UP000295361"/>
    </source>
</evidence>
<proteinExistence type="predicted"/>
<evidence type="ECO:0008006" key="3">
    <source>
        <dbReference type="Google" id="ProtNLM"/>
    </source>
</evidence>
<name>A0A4R6QGE4_9BURK</name>
<comment type="caution">
    <text evidence="1">The sequence shown here is derived from an EMBL/GenBank/DDBJ whole genome shotgun (WGS) entry which is preliminary data.</text>
</comment>
<dbReference type="EMBL" id="SNXS01000009">
    <property type="protein sequence ID" value="TDP62106.1"/>
    <property type="molecule type" value="Genomic_DNA"/>
</dbReference>
<dbReference type="SUPFAM" id="SSF53187">
    <property type="entry name" value="Zn-dependent exopeptidases"/>
    <property type="match status" value="1"/>
</dbReference>
<gene>
    <name evidence="1" type="ORF">DES47_10986</name>
</gene>
<dbReference type="RefSeq" id="WP_133703291.1">
    <property type="nucleotide sequence ID" value="NZ_SNXS01000009.1"/>
</dbReference>
<protein>
    <recommendedName>
        <fullName evidence="3">Zinc carboxypeptidase</fullName>
    </recommendedName>
</protein>
<evidence type="ECO:0000313" key="1">
    <source>
        <dbReference type="EMBL" id="TDP62106.1"/>
    </source>
</evidence>
<sequence>MNIQSFLDGDPRALKIPTFAEMQRRTDSLRTHAGVAVEQIGTDRFGTPIEMISIGEGATSILVVGAPHPNEPIGCIAIEWLIAQLCDDSGMRLDPGLRWHFIKSIEPYALKQNEGWFSQRDLPAYLHHFYRPALAQQAEYTFPSKVWQPPHHRSTVENLAYQRALQLARPDLLVSLHNAENAGAFYYLSREDMGLASALSRQAQARGLALNTCGEGLFGAKDTQLAPGVFFYPYSQPGPREAWPMAGVSVGDYLAENGHSTLVLVPEVPCLADVALAPGASMDEDLLIASLAIDRGIVESLTAVVSAIAEDASPLEALYAEAIQDSMIAAFELPWLEMLKGQTGPQEYRAQLLGCRILGLRPLAGIRRLAAMRAARPGSPALLKLAATAHLVAENHLAAAVAEPALRYGLRPVSLQLVVSNHLDAIFTAVARVRGHV</sequence>
<keyword evidence="2" id="KW-1185">Reference proteome</keyword>
<dbReference type="AlphaFoldDB" id="A0A4R6QGE4"/>
<reference evidence="1 2" key="1">
    <citation type="submission" date="2019-03" db="EMBL/GenBank/DDBJ databases">
        <title>Genomic Encyclopedia of Type Strains, Phase IV (KMG-IV): sequencing the most valuable type-strain genomes for metagenomic binning, comparative biology and taxonomic classification.</title>
        <authorList>
            <person name="Goeker M."/>
        </authorList>
    </citation>
    <scope>NUCLEOTIDE SEQUENCE [LARGE SCALE GENOMIC DNA]</scope>
    <source>
        <strain evidence="1 2">DSM 16998</strain>
    </source>
</reference>
<accession>A0A4R6QGE4</accession>
<dbReference type="Gene3D" id="3.40.630.10">
    <property type="entry name" value="Zn peptidases"/>
    <property type="match status" value="1"/>
</dbReference>
<dbReference type="Proteomes" id="UP000295361">
    <property type="component" value="Unassembled WGS sequence"/>
</dbReference>